<dbReference type="GO" id="GO:0016740">
    <property type="term" value="F:transferase activity"/>
    <property type="evidence" value="ECO:0007669"/>
    <property type="project" value="UniProtKB-KW"/>
</dbReference>
<dbReference type="AlphaFoldDB" id="A0A5N0TAY1"/>
<evidence type="ECO:0000313" key="2">
    <source>
        <dbReference type="EMBL" id="KAA9131911.1"/>
    </source>
</evidence>
<gene>
    <name evidence="2" type="ORF">F3N42_06975</name>
</gene>
<evidence type="ECO:0000259" key="1">
    <source>
        <dbReference type="Pfam" id="PF01206"/>
    </source>
</evidence>
<dbReference type="Pfam" id="PF01206">
    <property type="entry name" value="TusA"/>
    <property type="match status" value="1"/>
</dbReference>
<dbReference type="InterPro" id="IPR001455">
    <property type="entry name" value="TusA-like"/>
</dbReference>
<proteinExistence type="predicted"/>
<dbReference type="CDD" id="cd00291">
    <property type="entry name" value="SirA_YedF_YeeD"/>
    <property type="match status" value="1"/>
</dbReference>
<dbReference type="RefSeq" id="WP_150863701.1">
    <property type="nucleotide sequence ID" value="NZ_VYXP01000004.1"/>
</dbReference>
<evidence type="ECO:0000313" key="3">
    <source>
        <dbReference type="Proteomes" id="UP000325372"/>
    </source>
</evidence>
<comment type="caution">
    <text evidence="2">The sequence shown here is derived from an EMBL/GenBank/DDBJ whole genome shotgun (WGS) entry which is preliminary data.</text>
</comment>
<dbReference type="Proteomes" id="UP000325372">
    <property type="component" value="Unassembled WGS sequence"/>
</dbReference>
<reference evidence="2 3" key="1">
    <citation type="submission" date="2019-09" db="EMBL/GenBank/DDBJ databases">
        <title>Wenzhouxiangella sp. Genome sequencing and assembly.</title>
        <authorList>
            <person name="Zhang R."/>
        </authorList>
    </citation>
    <scope>NUCLEOTIDE SEQUENCE [LARGE SCALE GENOMIC DNA]</scope>
    <source>
        <strain evidence="2 3">W260</strain>
    </source>
</reference>
<sequence length="88" mass="9522">MTSERQASTPLRIDARDLLCPEPVRQAELAARQVGPGTLLLIEVTDPAAPLDLEAWCLRRGHTWVEARGQANGSTTLSIRTGSKDSTP</sequence>
<dbReference type="Gene3D" id="3.30.110.40">
    <property type="entry name" value="TusA-like domain"/>
    <property type="match status" value="1"/>
</dbReference>
<protein>
    <submittedName>
        <fullName evidence="2">Sulfurtransferase TusA family protein</fullName>
    </submittedName>
</protein>
<keyword evidence="2" id="KW-0808">Transferase</keyword>
<organism evidence="2 3">
    <name type="scientific">Marinihelvus fidelis</name>
    <dbReference type="NCBI Taxonomy" id="2613842"/>
    <lineage>
        <taxon>Bacteria</taxon>
        <taxon>Pseudomonadati</taxon>
        <taxon>Pseudomonadota</taxon>
        <taxon>Gammaproteobacteria</taxon>
        <taxon>Chromatiales</taxon>
        <taxon>Wenzhouxiangellaceae</taxon>
        <taxon>Marinihelvus</taxon>
    </lineage>
</organism>
<name>A0A5N0TAY1_9GAMM</name>
<keyword evidence="3" id="KW-1185">Reference proteome</keyword>
<dbReference type="InterPro" id="IPR036868">
    <property type="entry name" value="TusA-like_sf"/>
</dbReference>
<accession>A0A5N0TAY1</accession>
<feature type="domain" description="UPF0033" evidence="1">
    <location>
        <begin position="12"/>
        <end position="80"/>
    </location>
</feature>
<dbReference type="SUPFAM" id="SSF64307">
    <property type="entry name" value="SirA-like"/>
    <property type="match status" value="1"/>
</dbReference>
<dbReference type="EMBL" id="VYXP01000004">
    <property type="protein sequence ID" value="KAA9131911.1"/>
    <property type="molecule type" value="Genomic_DNA"/>
</dbReference>